<comment type="caution">
    <text evidence="1">The sequence shown here is derived from an EMBL/GenBank/DDBJ whole genome shotgun (WGS) entry which is preliminary data.</text>
</comment>
<dbReference type="RefSeq" id="WP_322808881.1">
    <property type="nucleotide sequence ID" value="NZ_JAVBVO010000003.1"/>
</dbReference>
<evidence type="ECO:0000313" key="2">
    <source>
        <dbReference type="Proteomes" id="UP001290462"/>
    </source>
</evidence>
<dbReference type="Proteomes" id="UP001290462">
    <property type="component" value="Unassembled WGS sequence"/>
</dbReference>
<name>A0AAW9K8W0_CARML</name>
<dbReference type="InterPro" id="IPR013324">
    <property type="entry name" value="RNA_pol_sigma_r3/r4-like"/>
</dbReference>
<organism evidence="1 2">
    <name type="scientific">Carnobacterium maltaromaticum</name>
    <name type="common">Carnobacterium piscicola</name>
    <dbReference type="NCBI Taxonomy" id="2751"/>
    <lineage>
        <taxon>Bacteria</taxon>
        <taxon>Bacillati</taxon>
        <taxon>Bacillota</taxon>
        <taxon>Bacilli</taxon>
        <taxon>Lactobacillales</taxon>
        <taxon>Carnobacteriaceae</taxon>
        <taxon>Carnobacterium</taxon>
    </lineage>
</organism>
<proteinExistence type="predicted"/>
<sequence length="134" mass="16169">MNKNKHKWLKEYQSICEEIEYLEYKLIKTERELKRWESGDLSKLKLEKDSNASQLESIVKTTRHELEYKIEEKEELIILVSKFKGLNNQILRMKYIEDKNLYEIALDLNFSVGYIQQRHAELKRMLGVLDEMDL</sequence>
<gene>
    <name evidence="1" type="ORF">RAK27_08615</name>
</gene>
<accession>A0AAW9K8W0</accession>
<evidence type="ECO:0000313" key="1">
    <source>
        <dbReference type="EMBL" id="MDZ5758713.1"/>
    </source>
</evidence>
<reference evidence="1" key="1">
    <citation type="submission" date="2023-08" db="EMBL/GenBank/DDBJ databases">
        <title>Genomic characterization of piscicolin 126 produced by Carnobacterium maltaromaticum CM22 strain isolated from salmon (Salmo salar).</title>
        <authorList>
            <person name="Gonzalez-Gragera E."/>
            <person name="Garcia-Lopez J.D."/>
            <person name="Teso-Perez C."/>
            <person name="Gimenez-Hernandez I."/>
            <person name="Peralta-Sanchez J.M."/>
            <person name="Valdivia E."/>
            <person name="Montalban-Lopez M."/>
            <person name="Martin-Platero A.M."/>
            <person name="Banos A."/>
            <person name="Martinez-Bueno M."/>
        </authorList>
    </citation>
    <scope>NUCLEOTIDE SEQUENCE</scope>
    <source>
        <strain evidence="1">CM22</strain>
    </source>
</reference>
<dbReference type="EMBL" id="JAVBVO010000003">
    <property type="protein sequence ID" value="MDZ5758713.1"/>
    <property type="molecule type" value="Genomic_DNA"/>
</dbReference>
<protein>
    <recommendedName>
        <fullName evidence="3">Phage protein</fullName>
    </recommendedName>
</protein>
<dbReference type="SUPFAM" id="SSF88659">
    <property type="entry name" value="Sigma3 and sigma4 domains of RNA polymerase sigma factors"/>
    <property type="match status" value="1"/>
</dbReference>
<evidence type="ECO:0008006" key="3">
    <source>
        <dbReference type="Google" id="ProtNLM"/>
    </source>
</evidence>
<dbReference type="AlphaFoldDB" id="A0AAW9K8W0"/>